<dbReference type="InterPro" id="IPR039425">
    <property type="entry name" value="RNA_pol_sigma-70-like"/>
</dbReference>
<keyword evidence="2" id="KW-0805">Transcription regulation</keyword>
<dbReference type="Gene3D" id="1.10.10.10">
    <property type="entry name" value="Winged helix-like DNA-binding domain superfamily/Winged helix DNA-binding domain"/>
    <property type="match status" value="1"/>
</dbReference>
<gene>
    <name evidence="7" type="primary">rpoE</name>
    <name evidence="7" type="ORF">Mcate_02691</name>
</gene>
<reference evidence="7 8" key="1">
    <citation type="submission" date="2018-08" db="EMBL/GenBank/DDBJ databases">
        <title>Meiothermus cateniformans JCM 15151 genome sequencing project.</title>
        <authorList>
            <person name="Da Costa M.S."/>
            <person name="Albuquerque L."/>
            <person name="Raposo P."/>
            <person name="Froufe H.J.C."/>
            <person name="Barroso C.S."/>
            <person name="Egas C."/>
        </authorList>
    </citation>
    <scope>NUCLEOTIDE SEQUENCE [LARGE SCALE GENOMIC DNA]</scope>
    <source>
        <strain evidence="7 8">JCM 15151</strain>
    </source>
</reference>
<dbReference type="PANTHER" id="PTHR43133">
    <property type="entry name" value="RNA POLYMERASE ECF-TYPE SIGMA FACTO"/>
    <property type="match status" value="1"/>
</dbReference>
<dbReference type="PANTHER" id="PTHR43133:SF62">
    <property type="entry name" value="RNA POLYMERASE SIGMA FACTOR SIGZ"/>
    <property type="match status" value="1"/>
</dbReference>
<evidence type="ECO:0000259" key="6">
    <source>
        <dbReference type="Pfam" id="PF08281"/>
    </source>
</evidence>
<evidence type="ECO:0000256" key="3">
    <source>
        <dbReference type="ARBA" id="ARBA00023082"/>
    </source>
</evidence>
<dbReference type="InterPro" id="IPR036388">
    <property type="entry name" value="WH-like_DNA-bd_sf"/>
</dbReference>
<evidence type="ECO:0000256" key="2">
    <source>
        <dbReference type="ARBA" id="ARBA00023015"/>
    </source>
</evidence>
<dbReference type="InterPro" id="IPR013324">
    <property type="entry name" value="RNA_pol_sigma_r3/r4-like"/>
</dbReference>
<dbReference type="InterPro" id="IPR013325">
    <property type="entry name" value="RNA_pol_sigma_r2"/>
</dbReference>
<evidence type="ECO:0000313" key="7">
    <source>
        <dbReference type="EMBL" id="RIH74490.1"/>
    </source>
</evidence>
<keyword evidence="4" id="KW-0804">Transcription</keyword>
<dbReference type="InterPro" id="IPR014284">
    <property type="entry name" value="RNA_pol_sigma-70_dom"/>
</dbReference>
<dbReference type="GO" id="GO:0006352">
    <property type="term" value="P:DNA-templated transcription initiation"/>
    <property type="evidence" value="ECO:0007669"/>
    <property type="project" value="InterPro"/>
</dbReference>
<dbReference type="GO" id="GO:0003677">
    <property type="term" value="F:DNA binding"/>
    <property type="evidence" value="ECO:0007669"/>
    <property type="project" value="InterPro"/>
</dbReference>
<evidence type="ECO:0000259" key="5">
    <source>
        <dbReference type="Pfam" id="PF04542"/>
    </source>
</evidence>
<accession>A0A399DWZ8</accession>
<dbReference type="SUPFAM" id="SSF88659">
    <property type="entry name" value="Sigma3 and sigma4 domains of RNA polymerase sigma factors"/>
    <property type="match status" value="1"/>
</dbReference>
<dbReference type="Pfam" id="PF08281">
    <property type="entry name" value="Sigma70_r4_2"/>
    <property type="match status" value="1"/>
</dbReference>
<name>A0A399DWZ8_9DEIN</name>
<evidence type="ECO:0000256" key="4">
    <source>
        <dbReference type="ARBA" id="ARBA00023163"/>
    </source>
</evidence>
<keyword evidence="3" id="KW-0731">Sigma factor</keyword>
<evidence type="ECO:0000256" key="1">
    <source>
        <dbReference type="ARBA" id="ARBA00010641"/>
    </source>
</evidence>
<dbReference type="NCBIfam" id="NF010500">
    <property type="entry name" value="PRK13919.1"/>
    <property type="match status" value="1"/>
</dbReference>
<dbReference type="GO" id="GO:0016987">
    <property type="term" value="F:sigma factor activity"/>
    <property type="evidence" value="ECO:0007669"/>
    <property type="project" value="UniProtKB-KW"/>
</dbReference>
<evidence type="ECO:0000313" key="8">
    <source>
        <dbReference type="Proteomes" id="UP000266089"/>
    </source>
</evidence>
<dbReference type="InterPro" id="IPR013249">
    <property type="entry name" value="RNA_pol_sigma70_r4_t2"/>
</dbReference>
<protein>
    <submittedName>
        <fullName evidence="7">ECF RNA polymerase sigma factor RpoE</fullName>
    </submittedName>
</protein>
<dbReference type="InterPro" id="IPR007627">
    <property type="entry name" value="RNA_pol_sigma70_r2"/>
</dbReference>
<dbReference type="Pfam" id="PF04542">
    <property type="entry name" value="Sigma70_r2"/>
    <property type="match status" value="1"/>
</dbReference>
<comment type="caution">
    <text evidence="7">The sequence shown here is derived from an EMBL/GenBank/DDBJ whole genome shotgun (WGS) entry which is preliminary data.</text>
</comment>
<dbReference type="RefSeq" id="WP_119361834.1">
    <property type="nucleotide sequence ID" value="NZ_JBHSXZ010000004.1"/>
</dbReference>
<dbReference type="CDD" id="cd06171">
    <property type="entry name" value="Sigma70_r4"/>
    <property type="match status" value="1"/>
</dbReference>
<feature type="domain" description="RNA polymerase sigma factor 70 region 4 type 2" evidence="6">
    <location>
        <begin position="126"/>
        <end position="177"/>
    </location>
</feature>
<proteinExistence type="inferred from homology"/>
<dbReference type="NCBIfam" id="TIGR02937">
    <property type="entry name" value="sigma70-ECF"/>
    <property type="match status" value="1"/>
</dbReference>
<sequence>MSLEAFSDEALLALAARGEEAALQQIFRRYAGAFLGLARRLGLDSASQEDVVQEVFTKIWKNAREFDPRRASARAWLLAIAHHTTVDHLRRLEARPQALEPTEEEPEAFDLPGPGLDEEHHLDRIRLRRALAHLEPEEREVIEVLFYQGYAHQEAALKLNIPLGTLKTRARRALSRLKEELREA</sequence>
<dbReference type="Gene3D" id="1.10.1740.10">
    <property type="match status" value="1"/>
</dbReference>
<dbReference type="SUPFAM" id="SSF88946">
    <property type="entry name" value="Sigma2 domain of RNA polymerase sigma factors"/>
    <property type="match status" value="1"/>
</dbReference>
<dbReference type="AlphaFoldDB" id="A0A399DWZ8"/>
<feature type="domain" description="RNA polymerase sigma-70 region 2" evidence="5">
    <location>
        <begin position="26"/>
        <end position="92"/>
    </location>
</feature>
<dbReference type="EMBL" id="QWKX01000111">
    <property type="protein sequence ID" value="RIH74490.1"/>
    <property type="molecule type" value="Genomic_DNA"/>
</dbReference>
<comment type="similarity">
    <text evidence="1">Belongs to the sigma-70 factor family. ECF subfamily.</text>
</comment>
<dbReference type="OrthoDB" id="9784272at2"/>
<dbReference type="Proteomes" id="UP000266089">
    <property type="component" value="Unassembled WGS sequence"/>
</dbReference>
<organism evidence="7 8">
    <name type="scientific">Meiothermus taiwanensis</name>
    <dbReference type="NCBI Taxonomy" id="172827"/>
    <lineage>
        <taxon>Bacteria</taxon>
        <taxon>Thermotogati</taxon>
        <taxon>Deinococcota</taxon>
        <taxon>Deinococci</taxon>
        <taxon>Thermales</taxon>
        <taxon>Thermaceae</taxon>
        <taxon>Meiothermus</taxon>
    </lineage>
</organism>